<keyword evidence="11" id="KW-1185">Reference proteome</keyword>
<feature type="transmembrane region" description="Helical" evidence="8">
    <location>
        <begin position="548"/>
        <end position="568"/>
    </location>
</feature>
<keyword evidence="5 8" id="KW-0812">Transmembrane</keyword>
<feature type="transmembrane region" description="Helical" evidence="8">
    <location>
        <begin position="214"/>
        <end position="232"/>
    </location>
</feature>
<organism evidence="10 11">
    <name type="scientific">Companilactobacillus ginsenosidimutans</name>
    <dbReference type="NCBI Taxonomy" id="1007676"/>
    <lineage>
        <taxon>Bacteria</taxon>
        <taxon>Bacillati</taxon>
        <taxon>Bacillota</taxon>
        <taxon>Bacilli</taxon>
        <taxon>Lactobacillales</taxon>
        <taxon>Lactobacillaceae</taxon>
        <taxon>Companilactobacillus</taxon>
    </lineage>
</organism>
<keyword evidence="4" id="KW-0808">Transferase</keyword>
<name>A0A0H4QD98_9LACO</name>
<keyword evidence="3" id="KW-0328">Glycosyltransferase</keyword>
<dbReference type="STRING" id="1007676.ABM34_01245"/>
<dbReference type="Proteomes" id="UP000036106">
    <property type="component" value="Chromosome"/>
</dbReference>
<feature type="transmembrane region" description="Helical" evidence="8">
    <location>
        <begin position="75"/>
        <end position="95"/>
    </location>
</feature>
<evidence type="ECO:0000259" key="9">
    <source>
        <dbReference type="Pfam" id="PF13231"/>
    </source>
</evidence>
<keyword evidence="7 8" id="KW-0472">Membrane</keyword>
<feature type="transmembrane region" description="Helical" evidence="8">
    <location>
        <begin position="244"/>
        <end position="263"/>
    </location>
</feature>
<dbReference type="GO" id="GO:0016763">
    <property type="term" value="F:pentosyltransferase activity"/>
    <property type="evidence" value="ECO:0007669"/>
    <property type="project" value="TreeGrafter"/>
</dbReference>
<dbReference type="GO" id="GO:0009103">
    <property type="term" value="P:lipopolysaccharide biosynthetic process"/>
    <property type="evidence" value="ECO:0007669"/>
    <property type="project" value="UniProtKB-ARBA"/>
</dbReference>
<evidence type="ECO:0000313" key="10">
    <source>
        <dbReference type="EMBL" id="AKP66309.1"/>
    </source>
</evidence>
<evidence type="ECO:0000313" key="11">
    <source>
        <dbReference type="Proteomes" id="UP000036106"/>
    </source>
</evidence>
<dbReference type="PANTHER" id="PTHR33908:SF11">
    <property type="entry name" value="MEMBRANE PROTEIN"/>
    <property type="match status" value="1"/>
</dbReference>
<feature type="transmembrane region" description="Helical" evidence="8">
    <location>
        <begin position="347"/>
        <end position="367"/>
    </location>
</feature>
<dbReference type="EMBL" id="CP012034">
    <property type="protein sequence ID" value="AKP66309.1"/>
    <property type="molecule type" value="Genomic_DNA"/>
</dbReference>
<evidence type="ECO:0000256" key="6">
    <source>
        <dbReference type="ARBA" id="ARBA00022989"/>
    </source>
</evidence>
<feature type="transmembrane region" description="Helical" evidence="8">
    <location>
        <begin position="319"/>
        <end position="335"/>
    </location>
</feature>
<dbReference type="GO" id="GO:0005886">
    <property type="term" value="C:plasma membrane"/>
    <property type="evidence" value="ECO:0007669"/>
    <property type="project" value="UniProtKB-SubCell"/>
</dbReference>
<dbReference type="InterPro" id="IPR050297">
    <property type="entry name" value="LipidA_mod_glycosyltrf_83"/>
</dbReference>
<feature type="domain" description="Glycosyltransferase RgtA/B/C/D-like" evidence="9">
    <location>
        <begin position="200"/>
        <end position="359"/>
    </location>
</feature>
<dbReference type="AlphaFoldDB" id="A0A0H4QD98"/>
<dbReference type="PANTHER" id="PTHR33908">
    <property type="entry name" value="MANNOSYLTRANSFERASE YKCB-RELATED"/>
    <property type="match status" value="1"/>
</dbReference>
<evidence type="ECO:0000256" key="3">
    <source>
        <dbReference type="ARBA" id="ARBA00022676"/>
    </source>
</evidence>
<dbReference type="KEGG" id="lgn:ABM34_01245"/>
<protein>
    <recommendedName>
        <fullName evidence="9">Glycosyltransferase RgtA/B/C/D-like domain-containing protein</fullName>
    </recommendedName>
</protein>
<dbReference type="RefSeq" id="WP_048702591.1">
    <property type="nucleotide sequence ID" value="NZ_CP012034.1"/>
</dbReference>
<dbReference type="OrthoDB" id="2259569at2"/>
<dbReference type="Pfam" id="PF13231">
    <property type="entry name" value="PMT_2"/>
    <property type="match status" value="1"/>
</dbReference>
<feature type="transmembrane region" description="Helical" evidence="8">
    <location>
        <begin position="136"/>
        <end position="159"/>
    </location>
</feature>
<proteinExistence type="predicted"/>
<gene>
    <name evidence="10" type="ORF">ABM34_01245</name>
</gene>
<dbReference type="PATRIC" id="fig|1007676.4.peg.260"/>
<evidence type="ECO:0000256" key="2">
    <source>
        <dbReference type="ARBA" id="ARBA00022475"/>
    </source>
</evidence>
<dbReference type="InterPro" id="IPR038731">
    <property type="entry name" value="RgtA/B/C-like"/>
</dbReference>
<evidence type="ECO:0000256" key="4">
    <source>
        <dbReference type="ARBA" id="ARBA00022679"/>
    </source>
</evidence>
<sequence length="578" mass="66319">MNRPEAHYPHNVNSRYKRYRFRKRTVRNRLISPLGIPQKRTTINIPGTNKKSRTQTKEQSIPLVRSNSLVQSLKLIAQSISIISSIALLILMSIAVWSTNTYITKNYWVIVSFVLITLGLFVGSYLLSNRIRKQSFVIFVSVLLIIALLKIVFISMYALHPTSDFFNYHYFAFVKASGLDWSKKLIGTNLYFPHVLNIAMLFSIPYSIVGTNFVTSQILNIVLTLFDAILIYKLGTKIFNQQAGIFAGLIFSLIPAYFLYSTLNGAEPMFITAFLGMMCAFITFIQHDNGTTTGEWVASFRNLAILSIITYMIRPTIGIWIVAGLIYLFFIRYPYKLDRKFKFKRLAYFVGFAAVFMLFSIFSTSLFSQMYKLPFLNNSVNDRYSLATGTSVSTHGQYNGKYYNKLSNDLKESTSTAELNKKATTDMNKQVKANVTQLNKSNGWLPFLSDKYAAFSNENYGYNWILFNTWNKNPYKKAYMSSRNALVAFSSIFLEFMIIISIVIMSLILFFRRKIENRMQTINHIFYLSLLLDGFILGSMLFEVQGRYHVILYIPLVLILGAGAKILGERRKKLTVLL</sequence>
<keyword evidence="2" id="KW-1003">Cell membrane</keyword>
<comment type="subcellular location">
    <subcellularLocation>
        <location evidence="1">Cell membrane</location>
        <topology evidence="1">Multi-pass membrane protein</topology>
    </subcellularLocation>
</comment>
<feature type="transmembrane region" description="Helical" evidence="8">
    <location>
        <begin position="522"/>
        <end position="542"/>
    </location>
</feature>
<evidence type="ECO:0000256" key="5">
    <source>
        <dbReference type="ARBA" id="ARBA00022692"/>
    </source>
</evidence>
<keyword evidence="6 8" id="KW-1133">Transmembrane helix</keyword>
<feature type="transmembrane region" description="Helical" evidence="8">
    <location>
        <begin position="189"/>
        <end position="208"/>
    </location>
</feature>
<evidence type="ECO:0000256" key="7">
    <source>
        <dbReference type="ARBA" id="ARBA00023136"/>
    </source>
</evidence>
<feature type="transmembrane region" description="Helical" evidence="8">
    <location>
        <begin position="269"/>
        <end position="285"/>
    </location>
</feature>
<feature type="transmembrane region" description="Helical" evidence="8">
    <location>
        <begin position="485"/>
        <end position="510"/>
    </location>
</feature>
<accession>A0A0H4QD98</accession>
<evidence type="ECO:0000256" key="1">
    <source>
        <dbReference type="ARBA" id="ARBA00004651"/>
    </source>
</evidence>
<reference evidence="11" key="1">
    <citation type="submission" date="2015-07" db="EMBL/GenBank/DDBJ databases">
        <title>Lactobacillus ginsenosidimutans/EMML 3141/ whole genome sequencing.</title>
        <authorList>
            <person name="Kim M.K."/>
            <person name="Im W.-T."/>
            <person name="Srinivasan S."/>
            <person name="Lee J.-J."/>
        </authorList>
    </citation>
    <scope>NUCLEOTIDE SEQUENCE [LARGE SCALE GENOMIC DNA]</scope>
    <source>
        <strain evidence="11">EMML 3041</strain>
    </source>
</reference>
<feature type="transmembrane region" description="Helical" evidence="8">
    <location>
        <begin position="107"/>
        <end position="127"/>
    </location>
</feature>
<evidence type="ECO:0000256" key="8">
    <source>
        <dbReference type="SAM" id="Phobius"/>
    </source>
</evidence>